<feature type="domain" description="Myb-like" evidence="5">
    <location>
        <begin position="387"/>
        <end position="453"/>
    </location>
</feature>
<reference evidence="7 8" key="1">
    <citation type="submission" date="2014-02" db="EMBL/GenBank/DDBJ databases">
        <title>Single nucleus genome sequencing reveals high similarity among nuclei of an endomycorrhizal fungus.</title>
        <authorList>
            <person name="Lin K."/>
            <person name="Geurts R."/>
            <person name="Zhang Z."/>
            <person name="Limpens E."/>
            <person name="Saunders D.G."/>
            <person name="Mu D."/>
            <person name="Pang E."/>
            <person name="Cao H."/>
            <person name="Cha H."/>
            <person name="Lin T."/>
            <person name="Zhou Q."/>
            <person name="Shang Y."/>
            <person name="Li Y."/>
            <person name="Ivanov S."/>
            <person name="Sharma T."/>
            <person name="Velzen R.V."/>
            <person name="Ruijter N.D."/>
            <person name="Aanen D.K."/>
            <person name="Win J."/>
            <person name="Kamoun S."/>
            <person name="Bisseling T."/>
            <person name="Huang S."/>
        </authorList>
    </citation>
    <scope>NUCLEOTIDE SEQUENCE [LARGE SCALE GENOMIC DNA]</scope>
    <source>
        <strain evidence="8">DAOM197198w</strain>
    </source>
</reference>
<gene>
    <name evidence="7" type="ORF">RirG_165550</name>
</gene>
<keyword evidence="4" id="KW-0539">Nucleus</keyword>
<dbReference type="EMBL" id="JEMT01024923">
    <property type="protein sequence ID" value="EXX62020.1"/>
    <property type="molecule type" value="Genomic_DNA"/>
</dbReference>
<dbReference type="Proteomes" id="UP000022910">
    <property type="component" value="Unassembled WGS sequence"/>
</dbReference>
<dbReference type="SUPFAM" id="SSF46689">
    <property type="entry name" value="Homeodomain-like"/>
    <property type="match status" value="4"/>
</dbReference>
<feature type="domain" description="HTH myb-type" evidence="6">
    <location>
        <begin position="430"/>
        <end position="457"/>
    </location>
</feature>
<dbReference type="PROSITE" id="PS50090">
    <property type="entry name" value="MYB_LIKE"/>
    <property type="match status" value="4"/>
</dbReference>
<keyword evidence="8" id="KW-1185">Reference proteome</keyword>
<evidence type="ECO:0000256" key="3">
    <source>
        <dbReference type="ARBA" id="ARBA00023163"/>
    </source>
</evidence>
<comment type="caution">
    <text evidence="7">The sequence shown here is derived from an EMBL/GenBank/DDBJ whole genome shotgun (WGS) entry which is preliminary data.</text>
</comment>
<sequence length="529" mass="62699">MRKTSFIANSLFLKRFIYSTRVYFSFSKNSSISPISPLPYLLSSSVRKLLHYKIITRNKKWNYEEDNILLRRVIRYGWKHWGIISQGFTNRSSLDCYYRYRYGLKYLIDYSYINQSSIMSLTLKEQQQFWKNLSKTNNLKQTLQLRTNSSSLLKKYFIDMQKFSREQQQLSPVNYNSVLQISKKINENNGVTRKPWTKDETKRLVYLLSNYASLDNQLLFSRNSCNKGKSTMYNWKLISSTYFPNRTLNDVKDKWHNIQTRIPWTKQEDQIIIDGVKQFGEKDQWDKIALKINSIAPNSTISSDFSSLLTSAVRSPSQCMVRWRDTLKPLQSKQKKFSEFEHLILVKALKEVSLKGNQIDWKSIHQYYLPNRTPLQLYKHYYNVICKPAKWNLQEDELLLKTIKEYCHQSEAQENSQETFPLSLRDNDVWKRIAQNIPGRTAIQCRNRYIDTLNPSLKKGRYTAEDHFQLFMSIKKNGHRWSLVAKEMGRSKVAIAKLYSIWKCRRKVSRIRINKGGINSIYSKLLSHI</sequence>
<evidence type="ECO:0000259" key="6">
    <source>
        <dbReference type="PROSITE" id="PS51294"/>
    </source>
</evidence>
<evidence type="ECO:0000259" key="5">
    <source>
        <dbReference type="PROSITE" id="PS50090"/>
    </source>
</evidence>
<protein>
    <submittedName>
        <fullName evidence="7">Bas1p</fullName>
    </submittedName>
</protein>
<dbReference type="Gene3D" id="1.10.10.60">
    <property type="entry name" value="Homeodomain-like"/>
    <property type="match status" value="4"/>
</dbReference>
<accession>A0A015J5J7</accession>
<keyword evidence="2" id="KW-0238">DNA-binding</keyword>
<feature type="domain" description="Myb-like" evidence="5">
    <location>
        <begin position="261"/>
        <end position="327"/>
    </location>
</feature>
<dbReference type="OrthoDB" id="2143914at2759"/>
<dbReference type="Pfam" id="PF00249">
    <property type="entry name" value="Myb_DNA-binding"/>
    <property type="match status" value="2"/>
</dbReference>
<dbReference type="GO" id="GO:0042795">
    <property type="term" value="P:snRNA transcription by RNA polymerase II"/>
    <property type="evidence" value="ECO:0007669"/>
    <property type="project" value="TreeGrafter"/>
</dbReference>
<evidence type="ECO:0000256" key="2">
    <source>
        <dbReference type="ARBA" id="ARBA00023125"/>
    </source>
</evidence>
<evidence type="ECO:0000256" key="1">
    <source>
        <dbReference type="ARBA" id="ARBA00023015"/>
    </source>
</evidence>
<dbReference type="GO" id="GO:0019185">
    <property type="term" value="C:snRNA-activating protein complex"/>
    <property type="evidence" value="ECO:0007669"/>
    <property type="project" value="TreeGrafter"/>
</dbReference>
<feature type="domain" description="Myb-like" evidence="5">
    <location>
        <begin position="53"/>
        <end position="104"/>
    </location>
</feature>
<dbReference type="GO" id="GO:0001006">
    <property type="term" value="F:RNA polymerase III type 3 promoter sequence-specific DNA binding"/>
    <property type="evidence" value="ECO:0007669"/>
    <property type="project" value="TreeGrafter"/>
</dbReference>
<dbReference type="AlphaFoldDB" id="A0A015J5J7"/>
<evidence type="ECO:0000256" key="4">
    <source>
        <dbReference type="ARBA" id="ARBA00023242"/>
    </source>
</evidence>
<organism evidence="7 8">
    <name type="scientific">Rhizophagus irregularis (strain DAOM 197198w)</name>
    <name type="common">Glomus intraradices</name>
    <dbReference type="NCBI Taxonomy" id="1432141"/>
    <lineage>
        <taxon>Eukaryota</taxon>
        <taxon>Fungi</taxon>
        <taxon>Fungi incertae sedis</taxon>
        <taxon>Mucoromycota</taxon>
        <taxon>Glomeromycotina</taxon>
        <taxon>Glomeromycetes</taxon>
        <taxon>Glomerales</taxon>
        <taxon>Glomeraceae</taxon>
        <taxon>Rhizophagus</taxon>
    </lineage>
</organism>
<dbReference type="PANTHER" id="PTHR46621">
    <property type="entry name" value="SNRNA-ACTIVATING PROTEIN COMPLEX SUBUNIT 4"/>
    <property type="match status" value="1"/>
</dbReference>
<keyword evidence="1" id="KW-0805">Transcription regulation</keyword>
<dbReference type="InterPro" id="IPR017930">
    <property type="entry name" value="Myb_dom"/>
</dbReference>
<feature type="domain" description="HTH myb-type" evidence="6">
    <location>
        <begin position="256"/>
        <end position="331"/>
    </location>
</feature>
<name>A0A015J5J7_RHIIW</name>
<dbReference type="Pfam" id="PF13921">
    <property type="entry name" value="Myb_DNA-bind_6"/>
    <property type="match status" value="1"/>
</dbReference>
<dbReference type="GO" id="GO:0000978">
    <property type="term" value="F:RNA polymerase II cis-regulatory region sequence-specific DNA binding"/>
    <property type="evidence" value="ECO:0007669"/>
    <property type="project" value="TreeGrafter"/>
</dbReference>
<evidence type="ECO:0000313" key="7">
    <source>
        <dbReference type="EMBL" id="EXX62020.1"/>
    </source>
</evidence>
<proteinExistence type="predicted"/>
<dbReference type="CDD" id="cd00167">
    <property type="entry name" value="SANT"/>
    <property type="match status" value="5"/>
</dbReference>
<dbReference type="PANTHER" id="PTHR46621:SF1">
    <property type="entry name" value="SNRNA-ACTIVATING PROTEIN COMPLEX SUBUNIT 4"/>
    <property type="match status" value="1"/>
</dbReference>
<feature type="domain" description="Myb-like" evidence="5">
    <location>
        <begin position="188"/>
        <end position="259"/>
    </location>
</feature>
<dbReference type="SMART" id="SM00717">
    <property type="entry name" value="SANT"/>
    <property type="match status" value="6"/>
</dbReference>
<dbReference type="GO" id="GO:0042796">
    <property type="term" value="P:snRNA transcription by RNA polymerase III"/>
    <property type="evidence" value="ECO:0007669"/>
    <property type="project" value="TreeGrafter"/>
</dbReference>
<dbReference type="InterPro" id="IPR051575">
    <property type="entry name" value="Myb-like_DNA-bd"/>
</dbReference>
<keyword evidence="3" id="KW-0804">Transcription</keyword>
<dbReference type="InterPro" id="IPR009057">
    <property type="entry name" value="Homeodomain-like_sf"/>
</dbReference>
<dbReference type="InterPro" id="IPR001005">
    <property type="entry name" value="SANT/Myb"/>
</dbReference>
<dbReference type="PROSITE" id="PS51294">
    <property type="entry name" value="HTH_MYB"/>
    <property type="match status" value="2"/>
</dbReference>
<evidence type="ECO:0000313" key="8">
    <source>
        <dbReference type="Proteomes" id="UP000022910"/>
    </source>
</evidence>